<dbReference type="Gene3D" id="2.40.50.1020">
    <property type="entry name" value="LytTr DNA-binding domain"/>
    <property type="match status" value="1"/>
</dbReference>
<dbReference type="PROSITE" id="PS50930">
    <property type="entry name" value="HTH_LYTTR"/>
    <property type="match status" value="1"/>
</dbReference>
<dbReference type="InterPro" id="IPR046947">
    <property type="entry name" value="LytR-like"/>
</dbReference>
<dbReference type="SMART" id="SM00850">
    <property type="entry name" value="LytTR"/>
    <property type="match status" value="1"/>
</dbReference>
<dbReference type="STRING" id="659014.SAMN04487996_112198"/>
<dbReference type="GO" id="GO:0003677">
    <property type="term" value="F:DNA binding"/>
    <property type="evidence" value="ECO:0007669"/>
    <property type="project" value="InterPro"/>
</dbReference>
<dbReference type="SMART" id="SM00448">
    <property type="entry name" value="REC"/>
    <property type="match status" value="1"/>
</dbReference>
<dbReference type="OrthoDB" id="1646880at2"/>
<evidence type="ECO:0000259" key="2">
    <source>
        <dbReference type="PROSITE" id="PS50110"/>
    </source>
</evidence>
<dbReference type="Pfam" id="PF00072">
    <property type="entry name" value="Response_reg"/>
    <property type="match status" value="1"/>
</dbReference>
<dbReference type="RefSeq" id="WP_090154196.1">
    <property type="nucleotide sequence ID" value="NZ_FNAN01000012.1"/>
</dbReference>
<accession>A0A1G7NXR1</accession>
<dbReference type="PANTHER" id="PTHR37299">
    <property type="entry name" value="TRANSCRIPTIONAL REGULATOR-RELATED"/>
    <property type="match status" value="1"/>
</dbReference>
<evidence type="ECO:0000256" key="1">
    <source>
        <dbReference type="PROSITE-ProRule" id="PRU00169"/>
    </source>
</evidence>
<gene>
    <name evidence="4" type="ORF">SAMN04487996_112198</name>
</gene>
<dbReference type="InterPro" id="IPR001789">
    <property type="entry name" value="Sig_transdc_resp-reg_receiver"/>
</dbReference>
<feature type="modified residue" description="4-aspartylphosphate" evidence="1">
    <location>
        <position position="59"/>
    </location>
</feature>
<evidence type="ECO:0000313" key="5">
    <source>
        <dbReference type="Proteomes" id="UP000198748"/>
    </source>
</evidence>
<dbReference type="InterPro" id="IPR007492">
    <property type="entry name" value="LytTR_DNA-bd_dom"/>
</dbReference>
<reference evidence="5" key="1">
    <citation type="submission" date="2016-10" db="EMBL/GenBank/DDBJ databases">
        <authorList>
            <person name="Varghese N."/>
            <person name="Submissions S."/>
        </authorList>
    </citation>
    <scope>NUCLEOTIDE SEQUENCE [LARGE SCALE GENOMIC DNA]</scope>
    <source>
        <strain evidence="5">DSM 25329</strain>
    </source>
</reference>
<dbReference type="Pfam" id="PF04397">
    <property type="entry name" value="LytTR"/>
    <property type="match status" value="1"/>
</dbReference>
<keyword evidence="5" id="KW-1185">Reference proteome</keyword>
<evidence type="ECO:0000259" key="3">
    <source>
        <dbReference type="PROSITE" id="PS50930"/>
    </source>
</evidence>
<feature type="domain" description="HTH LytTR-type" evidence="3">
    <location>
        <begin position="162"/>
        <end position="261"/>
    </location>
</feature>
<dbReference type="PROSITE" id="PS50110">
    <property type="entry name" value="RESPONSE_REGULATORY"/>
    <property type="match status" value="1"/>
</dbReference>
<dbReference type="AlphaFoldDB" id="A0A1G7NXR1"/>
<dbReference type="SUPFAM" id="SSF52172">
    <property type="entry name" value="CheY-like"/>
    <property type="match status" value="1"/>
</dbReference>
<dbReference type="EMBL" id="FNAN01000012">
    <property type="protein sequence ID" value="SDF78812.1"/>
    <property type="molecule type" value="Genomic_DNA"/>
</dbReference>
<dbReference type="Proteomes" id="UP000198748">
    <property type="component" value="Unassembled WGS sequence"/>
</dbReference>
<feature type="domain" description="Response regulatory" evidence="2">
    <location>
        <begin position="8"/>
        <end position="120"/>
    </location>
</feature>
<evidence type="ECO:0000313" key="4">
    <source>
        <dbReference type="EMBL" id="SDF78812.1"/>
    </source>
</evidence>
<dbReference type="GO" id="GO:0000156">
    <property type="term" value="F:phosphorelay response regulator activity"/>
    <property type="evidence" value="ECO:0007669"/>
    <property type="project" value="InterPro"/>
</dbReference>
<organism evidence="4 5">
    <name type="scientific">Dyadobacter soli</name>
    <dbReference type="NCBI Taxonomy" id="659014"/>
    <lineage>
        <taxon>Bacteria</taxon>
        <taxon>Pseudomonadati</taxon>
        <taxon>Bacteroidota</taxon>
        <taxon>Cytophagia</taxon>
        <taxon>Cytophagales</taxon>
        <taxon>Spirosomataceae</taxon>
        <taxon>Dyadobacter</taxon>
    </lineage>
</organism>
<proteinExistence type="predicted"/>
<name>A0A1G7NXR1_9BACT</name>
<keyword evidence="1" id="KW-0597">Phosphoprotein</keyword>
<dbReference type="InterPro" id="IPR011006">
    <property type="entry name" value="CheY-like_superfamily"/>
</dbReference>
<dbReference type="Gene3D" id="3.40.50.2300">
    <property type="match status" value="1"/>
</dbReference>
<sequence>MLSPGRLRCIIVDDEADARRLIEKYVQKVPFLELAGVAETATDALFLIRDLKPDIVFLDIEMPEMTGFELLKLLPSTRPAMIMITADPSYALEGYEHELTDYLLKPVSFERFLKAVNKVDGVRFQKHQPGNSDTARELVSSTKEAEDQVTDATFSGARNDFLLLKENKKLIKVAPGEIHFIEGMRDYLKLYWSEGVAVIHMTMSKIEEALPSEQFLRVNRSYIVNKKVIREIEGNEITTNSGRKIPIGVTYRANVLAALQKNRI</sequence>
<protein>
    <submittedName>
        <fullName evidence="4">Two component transcriptional regulator, LytTR family</fullName>
    </submittedName>
</protein>
<dbReference type="PANTHER" id="PTHR37299:SF1">
    <property type="entry name" value="STAGE 0 SPORULATION PROTEIN A HOMOLOG"/>
    <property type="match status" value="1"/>
</dbReference>